<evidence type="ECO:0000256" key="9">
    <source>
        <dbReference type="PROSITE-ProRule" id="PRU01373"/>
    </source>
</evidence>
<keyword evidence="12" id="KW-1185">Reference proteome</keyword>
<evidence type="ECO:0000256" key="8">
    <source>
        <dbReference type="ARBA" id="ARBA00023316"/>
    </source>
</evidence>
<feature type="active site" description="Nucleophile" evidence="9">
    <location>
        <position position="134"/>
    </location>
</feature>
<keyword evidence="7 9" id="KW-0573">Peptidoglycan synthesis</keyword>
<evidence type="ECO:0000256" key="6">
    <source>
        <dbReference type="ARBA" id="ARBA00022960"/>
    </source>
</evidence>
<evidence type="ECO:0000256" key="4">
    <source>
        <dbReference type="ARBA" id="ARBA00022679"/>
    </source>
</evidence>
<dbReference type="EMBL" id="JBHTLN010000001">
    <property type="protein sequence ID" value="MFD1121732.1"/>
    <property type="molecule type" value="Genomic_DNA"/>
</dbReference>
<keyword evidence="5" id="KW-0378">Hydrolase</keyword>
<organism evidence="11 12">
    <name type="scientific">Methylophilus flavus</name>
    <dbReference type="NCBI Taxonomy" id="640084"/>
    <lineage>
        <taxon>Bacteria</taxon>
        <taxon>Pseudomonadati</taxon>
        <taxon>Pseudomonadota</taxon>
        <taxon>Betaproteobacteria</taxon>
        <taxon>Nitrosomonadales</taxon>
        <taxon>Methylophilaceae</taxon>
        <taxon>Methylophilus</taxon>
    </lineage>
</organism>
<evidence type="ECO:0000256" key="7">
    <source>
        <dbReference type="ARBA" id="ARBA00022984"/>
    </source>
</evidence>
<dbReference type="Gene3D" id="2.40.440.10">
    <property type="entry name" value="L,D-transpeptidase catalytic domain-like"/>
    <property type="match status" value="1"/>
</dbReference>
<comment type="caution">
    <text evidence="11">The sequence shown here is derived from an EMBL/GenBank/DDBJ whole genome shotgun (WGS) entry which is preliminary data.</text>
</comment>
<evidence type="ECO:0000256" key="5">
    <source>
        <dbReference type="ARBA" id="ARBA00022801"/>
    </source>
</evidence>
<evidence type="ECO:0000256" key="1">
    <source>
        <dbReference type="ARBA" id="ARBA00004752"/>
    </source>
</evidence>
<keyword evidence="3" id="KW-0328">Glycosyltransferase</keyword>
<evidence type="ECO:0000313" key="12">
    <source>
        <dbReference type="Proteomes" id="UP001597206"/>
    </source>
</evidence>
<name>A0ABW3P8L9_9PROT</name>
<comment type="similarity">
    <text evidence="2">Belongs to the YkuD family.</text>
</comment>
<dbReference type="InterPro" id="IPR038063">
    <property type="entry name" value="Transpep_catalytic_dom"/>
</dbReference>
<dbReference type="SUPFAM" id="SSF141523">
    <property type="entry name" value="L,D-transpeptidase catalytic domain-like"/>
    <property type="match status" value="1"/>
</dbReference>
<evidence type="ECO:0000256" key="3">
    <source>
        <dbReference type="ARBA" id="ARBA00022676"/>
    </source>
</evidence>
<evidence type="ECO:0000259" key="10">
    <source>
        <dbReference type="PROSITE" id="PS52029"/>
    </source>
</evidence>
<dbReference type="PANTHER" id="PTHR30582">
    <property type="entry name" value="L,D-TRANSPEPTIDASE"/>
    <property type="match status" value="1"/>
</dbReference>
<keyword evidence="4" id="KW-0808">Transferase</keyword>
<feature type="domain" description="L,D-TPase catalytic" evidence="10">
    <location>
        <begin position="1"/>
        <end position="158"/>
    </location>
</feature>
<sequence length="178" mass="18997">MHIEISIPEQSLTLLDDNGAQVSLYAVSTAANGVGCVKDSGCTPLGSHIIRAKIGADAPENTVFVGRRPTGEVFAPALKTQFPERDWILTRILWLSGTEPGKNRLGNVDTMQRYIYIHGSPDQTEFGAPGSHGCVRMRNADLIALFDQVPVGTTVNIVDHGSEGQGLENQTIPNSSGG</sequence>
<dbReference type="CDD" id="cd16913">
    <property type="entry name" value="YkuD_like"/>
    <property type="match status" value="1"/>
</dbReference>
<feature type="active site" description="Proton donor/acceptor" evidence="9">
    <location>
        <position position="118"/>
    </location>
</feature>
<dbReference type="InterPro" id="IPR005490">
    <property type="entry name" value="LD_TPept_cat_dom"/>
</dbReference>
<gene>
    <name evidence="11" type="ORF">ACFQ2T_04395</name>
</gene>
<dbReference type="Proteomes" id="UP001597206">
    <property type="component" value="Unassembled WGS sequence"/>
</dbReference>
<protein>
    <submittedName>
        <fullName evidence="11">L,D-transpeptidase family protein</fullName>
    </submittedName>
</protein>
<evidence type="ECO:0000256" key="2">
    <source>
        <dbReference type="ARBA" id="ARBA00005992"/>
    </source>
</evidence>
<keyword evidence="6 9" id="KW-0133">Cell shape</keyword>
<proteinExistence type="inferred from homology"/>
<comment type="pathway">
    <text evidence="1 9">Cell wall biogenesis; peptidoglycan biosynthesis.</text>
</comment>
<dbReference type="PANTHER" id="PTHR30582:SF24">
    <property type="entry name" value="L,D-TRANSPEPTIDASE ERFK_SRFK-RELATED"/>
    <property type="match status" value="1"/>
</dbReference>
<accession>A0ABW3P8L9</accession>
<dbReference type="RefSeq" id="WP_379031032.1">
    <property type="nucleotide sequence ID" value="NZ_JBHTLN010000001.1"/>
</dbReference>
<reference evidence="12" key="1">
    <citation type="journal article" date="2019" name="Int. J. Syst. Evol. Microbiol.">
        <title>The Global Catalogue of Microorganisms (GCM) 10K type strain sequencing project: providing services to taxonomists for standard genome sequencing and annotation.</title>
        <authorList>
            <consortium name="The Broad Institute Genomics Platform"/>
            <consortium name="The Broad Institute Genome Sequencing Center for Infectious Disease"/>
            <person name="Wu L."/>
            <person name="Ma J."/>
        </authorList>
    </citation>
    <scope>NUCLEOTIDE SEQUENCE [LARGE SCALE GENOMIC DNA]</scope>
    <source>
        <strain evidence="12">CCUG 58411</strain>
    </source>
</reference>
<dbReference type="PROSITE" id="PS52029">
    <property type="entry name" value="LD_TPASE"/>
    <property type="match status" value="1"/>
</dbReference>
<evidence type="ECO:0000313" key="11">
    <source>
        <dbReference type="EMBL" id="MFD1121732.1"/>
    </source>
</evidence>
<dbReference type="InterPro" id="IPR050979">
    <property type="entry name" value="LD-transpeptidase"/>
</dbReference>
<keyword evidence="8 9" id="KW-0961">Cell wall biogenesis/degradation</keyword>
<dbReference type="Pfam" id="PF03734">
    <property type="entry name" value="YkuD"/>
    <property type="match status" value="1"/>
</dbReference>